<name>A0AAV2FHV5_9ROSI</name>
<reference evidence="1 2" key="1">
    <citation type="submission" date="2024-04" db="EMBL/GenBank/DDBJ databases">
        <authorList>
            <person name="Fracassetti M."/>
        </authorList>
    </citation>
    <scope>NUCLEOTIDE SEQUENCE [LARGE SCALE GENOMIC DNA]</scope>
</reference>
<dbReference type="EMBL" id="OZ034819">
    <property type="protein sequence ID" value="CAL1397268.1"/>
    <property type="molecule type" value="Genomic_DNA"/>
</dbReference>
<proteinExistence type="predicted"/>
<dbReference type="Proteomes" id="UP001497516">
    <property type="component" value="Chromosome 6"/>
</dbReference>
<evidence type="ECO:0000313" key="2">
    <source>
        <dbReference type="Proteomes" id="UP001497516"/>
    </source>
</evidence>
<keyword evidence="2" id="KW-1185">Reference proteome</keyword>
<protein>
    <submittedName>
        <fullName evidence="1">Uncharacterized protein</fullName>
    </submittedName>
</protein>
<organism evidence="1 2">
    <name type="scientific">Linum trigynum</name>
    <dbReference type="NCBI Taxonomy" id="586398"/>
    <lineage>
        <taxon>Eukaryota</taxon>
        <taxon>Viridiplantae</taxon>
        <taxon>Streptophyta</taxon>
        <taxon>Embryophyta</taxon>
        <taxon>Tracheophyta</taxon>
        <taxon>Spermatophyta</taxon>
        <taxon>Magnoliopsida</taxon>
        <taxon>eudicotyledons</taxon>
        <taxon>Gunneridae</taxon>
        <taxon>Pentapetalae</taxon>
        <taxon>rosids</taxon>
        <taxon>fabids</taxon>
        <taxon>Malpighiales</taxon>
        <taxon>Linaceae</taxon>
        <taxon>Linum</taxon>
    </lineage>
</organism>
<accession>A0AAV2FHV5</accession>
<sequence length="85" mass="9519">MERLADVKCGLVKVEMERPPTTATSTESRFRTGGGGCWRNRLWDGWPAAGVDERRAAAKNLRIGRMSGCGCEKLEWNELMFPLGF</sequence>
<evidence type="ECO:0000313" key="1">
    <source>
        <dbReference type="EMBL" id="CAL1397268.1"/>
    </source>
</evidence>
<gene>
    <name evidence="1" type="ORF">LTRI10_LOCUS37583</name>
</gene>
<dbReference type="AlphaFoldDB" id="A0AAV2FHV5"/>